<gene>
    <name evidence="4" type="ORF">ACFOEB_10470</name>
</gene>
<protein>
    <submittedName>
        <fullName evidence="4">Glycosyltransferase family 4 protein</fullName>
    </submittedName>
</protein>
<dbReference type="Pfam" id="PF13439">
    <property type="entry name" value="Glyco_transf_4"/>
    <property type="match status" value="1"/>
</dbReference>
<dbReference type="RefSeq" id="WP_339616207.1">
    <property type="nucleotide sequence ID" value="NZ_AP031500.1"/>
</dbReference>
<evidence type="ECO:0000259" key="2">
    <source>
        <dbReference type="Pfam" id="PF00534"/>
    </source>
</evidence>
<evidence type="ECO:0000313" key="4">
    <source>
        <dbReference type="EMBL" id="MFC3155624.1"/>
    </source>
</evidence>
<comment type="caution">
    <text evidence="4">The sequence shown here is derived from an EMBL/GenBank/DDBJ whole genome shotgun (WGS) entry which is preliminary data.</text>
</comment>
<keyword evidence="5" id="KW-1185">Reference proteome</keyword>
<evidence type="ECO:0000256" key="1">
    <source>
        <dbReference type="ARBA" id="ARBA00022679"/>
    </source>
</evidence>
<dbReference type="PANTHER" id="PTHR46401">
    <property type="entry name" value="GLYCOSYLTRANSFERASE WBBK-RELATED"/>
    <property type="match status" value="1"/>
</dbReference>
<evidence type="ECO:0000259" key="3">
    <source>
        <dbReference type="Pfam" id="PF13439"/>
    </source>
</evidence>
<accession>A0ABV7HP09</accession>
<dbReference type="SUPFAM" id="SSF53756">
    <property type="entry name" value="UDP-Glycosyltransferase/glycogen phosphorylase"/>
    <property type="match status" value="1"/>
</dbReference>
<feature type="domain" description="Glycosyl transferase family 1" evidence="2">
    <location>
        <begin position="199"/>
        <end position="355"/>
    </location>
</feature>
<dbReference type="InterPro" id="IPR001296">
    <property type="entry name" value="Glyco_trans_1"/>
</dbReference>
<dbReference type="EMBL" id="JBHRTL010000006">
    <property type="protein sequence ID" value="MFC3155624.1"/>
    <property type="molecule type" value="Genomic_DNA"/>
</dbReference>
<keyword evidence="1" id="KW-0808">Transferase</keyword>
<dbReference type="Gene3D" id="3.40.50.2000">
    <property type="entry name" value="Glycogen Phosphorylase B"/>
    <property type="match status" value="1"/>
</dbReference>
<sequence length="388" mass="41804">MAEPAGTLTPLRIAVDCSLLSGSNGGLGRYLRALLPRMMASAGSDVDWYLYARSAAACAQLPPAARLRQDHLPEHLGRILSPALSLPHWSWRDKPHVFWAPAHRLPVWLPSTTAGVVTIHDLAWARVPETLRRSTRLLDRTLMARSAARAERLISVSGATATDVAKHWPNAQARTRVIYGAAEALPAPGPLAAIAPKLQERHYFLFVGTPEPRKNLPRLLEGYAIACEKQADFPPLVIAGGHGWGGENLEALIDHHQLAERVHLLGPVSDPMLATLYSNALCLVMPSLYEGFGLPIVEALQYGLPVITSNTSSMPEVAGPAGLLVNPLAAASIADALEQIVQNLPLRAKLAEAASRQALHYCWDRAANATLAVLRDAAAAKRCTSSRN</sequence>
<dbReference type="PANTHER" id="PTHR46401:SF2">
    <property type="entry name" value="GLYCOSYLTRANSFERASE WBBK-RELATED"/>
    <property type="match status" value="1"/>
</dbReference>
<proteinExistence type="predicted"/>
<dbReference type="InterPro" id="IPR028098">
    <property type="entry name" value="Glyco_trans_4-like_N"/>
</dbReference>
<reference evidence="5" key="1">
    <citation type="journal article" date="2019" name="Int. J. Syst. Evol. Microbiol.">
        <title>The Global Catalogue of Microorganisms (GCM) 10K type strain sequencing project: providing services to taxonomists for standard genome sequencing and annotation.</title>
        <authorList>
            <consortium name="The Broad Institute Genomics Platform"/>
            <consortium name="The Broad Institute Genome Sequencing Center for Infectious Disease"/>
            <person name="Wu L."/>
            <person name="Ma J."/>
        </authorList>
    </citation>
    <scope>NUCLEOTIDE SEQUENCE [LARGE SCALE GENOMIC DNA]</scope>
    <source>
        <strain evidence="5">KCTC 52141</strain>
    </source>
</reference>
<dbReference type="Pfam" id="PF00534">
    <property type="entry name" value="Glycos_transf_1"/>
    <property type="match status" value="1"/>
</dbReference>
<dbReference type="CDD" id="cd03809">
    <property type="entry name" value="GT4_MtfB-like"/>
    <property type="match status" value="1"/>
</dbReference>
<evidence type="ECO:0000313" key="5">
    <source>
        <dbReference type="Proteomes" id="UP001595548"/>
    </source>
</evidence>
<feature type="domain" description="Glycosyltransferase subfamily 4-like N-terminal" evidence="3">
    <location>
        <begin position="25"/>
        <end position="179"/>
    </location>
</feature>
<organism evidence="4 5">
    <name type="scientific">Gilvimarinus japonicus</name>
    <dbReference type="NCBI Taxonomy" id="1796469"/>
    <lineage>
        <taxon>Bacteria</taxon>
        <taxon>Pseudomonadati</taxon>
        <taxon>Pseudomonadota</taxon>
        <taxon>Gammaproteobacteria</taxon>
        <taxon>Cellvibrionales</taxon>
        <taxon>Cellvibrionaceae</taxon>
        <taxon>Gilvimarinus</taxon>
    </lineage>
</organism>
<name>A0ABV7HP09_9GAMM</name>
<dbReference type="Proteomes" id="UP001595548">
    <property type="component" value="Unassembled WGS sequence"/>
</dbReference>